<dbReference type="RefSeq" id="WP_190292390.1">
    <property type="nucleotide sequence ID" value="NZ_JABFCZ010000016.1"/>
</dbReference>
<dbReference type="GO" id="GO:0016987">
    <property type="term" value="F:sigma factor activity"/>
    <property type="evidence" value="ECO:0007669"/>
    <property type="project" value="UniProtKB-KW"/>
</dbReference>
<dbReference type="InterPro" id="IPR007627">
    <property type="entry name" value="RNA_pol_sigma70_r2"/>
</dbReference>
<dbReference type="PANTHER" id="PTHR43133">
    <property type="entry name" value="RNA POLYMERASE ECF-TYPE SIGMA FACTO"/>
    <property type="match status" value="1"/>
</dbReference>
<evidence type="ECO:0000256" key="4">
    <source>
        <dbReference type="ARBA" id="ARBA00023125"/>
    </source>
</evidence>
<feature type="domain" description="RNA polymerase sigma-70 region 2" evidence="6">
    <location>
        <begin position="25"/>
        <end position="91"/>
    </location>
</feature>
<keyword evidence="4" id="KW-0238">DNA-binding</keyword>
<evidence type="ECO:0000256" key="2">
    <source>
        <dbReference type="ARBA" id="ARBA00023015"/>
    </source>
</evidence>
<keyword evidence="2" id="KW-0805">Transcription regulation</keyword>
<dbReference type="Proteomes" id="UP000598467">
    <property type="component" value="Unassembled WGS sequence"/>
</dbReference>
<dbReference type="InterPro" id="IPR039425">
    <property type="entry name" value="RNA_pol_sigma-70-like"/>
</dbReference>
<evidence type="ECO:0000259" key="6">
    <source>
        <dbReference type="Pfam" id="PF04542"/>
    </source>
</evidence>
<organism evidence="7 8">
    <name type="scientific">Roseibium aggregatum</name>
    <dbReference type="NCBI Taxonomy" id="187304"/>
    <lineage>
        <taxon>Bacteria</taxon>
        <taxon>Pseudomonadati</taxon>
        <taxon>Pseudomonadota</taxon>
        <taxon>Alphaproteobacteria</taxon>
        <taxon>Hyphomicrobiales</taxon>
        <taxon>Stappiaceae</taxon>
        <taxon>Roseibium</taxon>
    </lineage>
</organism>
<sequence>MDTQANDEDLAERAAAGDAGAFRCLLERHYDLVYRLAFRLTGLREDAEDLAQDICASLPKRLQSFRREAKFTTWLYRVVFNAARDMYRRRASADRASDGFEVLARLESDARDDGEDQTAWLYDTLDRIGGDLRETAILVIGEERTHAEAAEILSVKETTISWRMSKLKEKLKSIAKADS</sequence>
<evidence type="ECO:0000313" key="8">
    <source>
        <dbReference type="Proteomes" id="UP000598467"/>
    </source>
</evidence>
<evidence type="ECO:0000256" key="3">
    <source>
        <dbReference type="ARBA" id="ARBA00023082"/>
    </source>
</evidence>
<evidence type="ECO:0000256" key="1">
    <source>
        <dbReference type="ARBA" id="ARBA00010641"/>
    </source>
</evidence>
<dbReference type="InterPro" id="IPR013324">
    <property type="entry name" value="RNA_pol_sigma_r3/r4-like"/>
</dbReference>
<reference evidence="7" key="1">
    <citation type="submission" date="2020-05" db="EMBL/GenBank/DDBJ databases">
        <title>Identification of trans-AT polyketide cluster in two marine bacteria, producers of a novel glutaramide-containing polyketide sesbanimide D and analogs.</title>
        <authorList>
            <person name="Kacar D."/>
            <person name="Rodriguez P."/>
            <person name="Canedo L."/>
            <person name="Gonzalez E."/>
            <person name="Galan B."/>
            <person name="De La Calle F."/>
            <person name="Garcia J.L."/>
        </authorList>
    </citation>
    <scope>NUCLEOTIDE SEQUENCE</scope>
    <source>
        <strain evidence="7">PHM038</strain>
    </source>
</reference>
<gene>
    <name evidence="7" type="ORF">HK439_15320</name>
</gene>
<accession>A0A926P5D1</accession>
<dbReference type="GO" id="GO:0006352">
    <property type="term" value="P:DNA-templated transcription initiation"/>
    <property type="evidence" value="ECO:0007669"/>
    <property type="project" value="InterPro"/>
</dbReference>
<dbReference type="SUPFAM" id="SSF88946">
    <property type="entry name" value="Sigma2 domain of RNA polymerase sigma factors"/>
    <property type="match status" value="1"/>
</dbReference>
<evidence type="ECO:0000313" key="7">
    <source>
        <dbReference type="EMBL" id="MBD1547637.1"/>
    </source>
</evidence>
<keyword evidence="5" id="KW-0804">Transcription</keyword>
<dbReference type="Gene3D" id="1.10.10.10">
    <property type="entry name" value="Winged helix-like DNA-binding domain superfamily/Winged helix DNA-binding domain"/>
    <property type="match status" value="1"/>
</dbReference>
<dbReference type="NCBIfam" id="TIGR02937">
    <property type="entry name" value="sigma70-ECF"/>
    <property type="match status" value="1"/>
</dbReference>
<comment type="similarity">
    <text evidence="1">Belongs to the sigma-70 factor family. ECF subfamily.</text>
</comment>
<dbReference type="Gene3D" id="1.10.1740.10">
    <property type="match status" value="1"/>
</dbReference>
<protein>
    <submittedName>
        <fullName evidence="7">Sigma-70 family RNA polymerase sigma factor</fullName>
    </submittedName>
</protein>
<proteinExistence type="inferred from homology"/>
<dbReference type="Pfam" id="PF04542">
    <property type="entry name" value="Sigma70_r2"/>
    <property type="match status" value="1"/>
</dbReference>
<comment type="caution">
    <text evidence="7">The sequence shown here is derived from an EMBL/GenBank/DDBJ whole genome shotgun (WGS) entry which is preliminary data.</text>
</comment>
<evidence type="ECO:0000256" key="5">
    <source>
        <dbReference type="ARBA" id="ARBA00023163"/>
    </source>
</evidence>
<dbReference type="AlphaFoldDB" id="A0A926P5D1"/>
<dbReference type="GO" id="GO:0003677">
    <property type="term" value="F:DNA binding"/>
    <property type="evidence" value="ECO:0007669"/>
    <property type="project" value="UniProtKB-KW"/>
</dbReference>
<dbReference type="PANTHER" id="PTHR43133:SF8">
    <property type="entry name" value="RNA POLYMERASE SIGMA FACTOR HI_1459-RELATED"/>
    <property type="match status" value="1"/>
</dbReference>
<dbReference type="EMBL" id="JABFCZ010000016">
    <property type="protein sequence ID" value="MBD1547637.1"/>
    <property type="molecule type" value="Genomic_DNA"/>
</dbReference>
<dbReference type="InterPro" id="IPR013325">
    <property type="entry name" value="RNA_pol_sigma_r2"/>
</dbReference>
<dbReference type="InterPro" id="IPR014284">
    <property type="entry name" value="RNA_pol_sigma-70_dom"/>
</dbReference>
<name>A0A926P5D1_9HYPH</name>
<dbReference type="InterPro" id="IPR036388">
    <property type="entry name" value="WH-like_DNA-bd_sf"/>
</dbReference>
<dbReference type="SUPFAM" id="SSF88659">
    <property type="entry name" value="Sigma3 and sigma4 domains of RNA polymerase sigma factors"/>
    <property type="match status" value="1"/>
</dbReference>
<keyword evidence="3" id="KW-0731">Sigma factor</keyword>